<proteinExistence type="predicted"/>
<feature type="region of interest" description="Disordered" evidence="1">
    <location>
        <begin position="26"/>
        <end position="126"/>
    </location>
</feature>
<dbReference type="PATRIC" id="fig|1461584.3.peg.1830"/>
<feature type="compositionally biased region" description="Basic residues" evidence="1">
    <location>
        <begin position="72"/>
        <end position="83"/>
    </location>
</feature>
<dbReference type="AlphaFoldDB" id="A0A078MUK6"/>
<gene>
    <name evidence="3" type="ORF">BN1051_01853</name>
</gene>
<reference evidence="3" key="1">
    <citation type="submission" date="2014-07" db="EMBL/GenBank/DDBJ databases">
        <authorList>
            <person name="Urmite Genomes Urmite Genomes"/>
        </authorList>
    </citation>
    <scope>NUCLEOTIDE SEQUENCE</scope>
    <source>
        <strain evidence="3">11W110_air</strain>
    </source>
</reference>
<protein>
    <submittedName>
        <fullName evidence="3">Uncharacterized protein</fullName>
    </submittedName>
</protein>
<dbReference type="EMBL" id="LN483071">
    <property type="protein sequence ID" value="CEA08501.1"/>
    <property type="molecule type" value="Genomic_DNA"/>
</dbReference>
<feature type="compositionally biased region" description="Basic and acidic residues" evidence="1">
    <location>
        <begin position="116"/>
        <end position="126"/>
    </location>
</feature>
<organism evidence="3">
    <name type="scientific">Arthrobacter saudimassiliensis</name>
    <dbReference type="NCBI Taxonomy" id="1461584"/>
    <lineage>
        <taxon>Bacteria</taxon>
        <taxon>Bacillati</taxon>
        <taxon>Actinomycetota</taxon>
        <taxon>Actinomycetes</taxon>
        <taxon>Micrococcales</taxon>
        <taxon>Micrococcaceae</taxon>
        <taxon>Arthrobacter</taxon>
    </lineage>
</organism>
<accession>A0A078MUK6</accession>
<keyword evidence="2" id="KW-0812">Transmembrane</keyword>
<feature type="transmembrane region" description="Helical" evidence="2">
    <location>
        <begin position="6"/>
        <end position="24"/>
    </location>
</feature>
<evidence type="ECO:0000313" key="3">
    <source>
        <dbReference type="EMBL" id="CEA08501.1"/>
    </source>
</evidence>
<keyword evidence="2" id="KW-1133">Transmembrane helix</keyword>
<keyword evidence="2" id="KW-0472">Membrane</keyword>
<evidence type="ECO:0000256" key="2">
    <source>
        <dbReference type="SAM" id="Phobius"/>
    </source>
</evidence>
<feature type="compositionally biased region" description="Pro residues" evidence="1">
    <location>
        <begin position="86"/>
        <end position="95"/>
    </location>
</feature>
<name>A0A078MUK6_9MICC</name>
<sequence length="126" mass="13128">MERSQLSRLVFAGALAGGALLAALRRRAGRGAPSEGSPGGAGGTVPPARNSVTVTVRRGGEGAAGQADARHGAWRRTLPRRIRTGPPAPADPSPSEPRRVWVVEAGPEWDGAPEESVIRRPEDPEV</sequence>
<evidence type="ECO:0000256" key="1">
    <source>
        <dbReference type="SAM" id="MobiDB-lite"/>
    </source>
</evidence>